<comment type="caution">
    <text evidence="1">The sequence shown here is derived from an EMBL/GenBank/DDBJ whole genome shotgun (WGS) entry which is preliminary data.</text>
</comment>
<reference evidence="1" key="1">
    <citation type="journal article" date="2022" name="bioRxiv">
        <title>Sequencing and chromosome-scale assembly of the giantPleurodeles waltlgenome.</title>
        <authorList>
            <person name="Brown T."/>
            <person name="Elewa A."/>
            <person name="Iarovenko S."/>
            <person name="Subramanian E."/>
            <person name="Araus A.J."/>
            <person name="Petzold A."/>
            <person name="Susuki M."/>
            <person name="Suzuki K.-i.T."/>
            <person name="Hayashi T."/>
            <person name="Toyoda A."/>
            <person name="Oliveira C."/>
            <person name="Osipova E."/>
            <person name="Leigh N.D."/>
            <person name="Simon A."/>
            <person name="Yun M.H."/>
        </authorList>
    </citation>
    <scope>NUCLEOTIDE SEQUENCE</scope>
    <source>
        <strain evidence="1">20211129_DDA</strain>
        <tissue evidence="1">Liver</tissue>
    </source>
</reference>
<name>A0AAV7VAC7_PLEWA</name>
<keyword evidence="2" id="KW-1185">Reference proteome</keyword>
<evidence type="ECO:0000313" key="1">
    <source>
        <dbReference type="EMBL" id="KAJ1198298.1"/>
    </source>
</evidence>
<proteinExistence type="predicted"/>
<accession>A0AAV7VAC7</accession>
<organism evidence="1 2">
    <name type="scientific">Pleurodeles waltl</name>
    <name type="common">Iberian ribbed newt</name>
    <dbReference type="NCBI Taxonomy" id="8319"/>
    <lineage>
        <taxon>Eukaryota</taxon>
        <taxon>Metazoa</taxon>
        <taxon>Chordata</taxon>
        <taxon>Craniata</taxon>
        <taxon>Vertebrata</taxon>
        <taxon>Euteleostomi</taxon>
        <taxon>Amphibia</taxon>
        <taxon>Batrachia</taxon>
        <taxon>Caudata</taxon>
        <taxon>Salamandroidea</taxon>
        <taxon>Salamandridae</taxon>
        <taxon>Pleurodelinae</taxon>
        <taxon>Pleurodeles</taxon>
    </lineage>
</organism>
<dbReference type="AlphaFoldDB" id="A0AAV7VAC7"/>
<evidence type="ECO:0000313" key="2">
    <source>
        <dbReference type="Proteomes" id="UP001066276"/>
    </source>
</evidence>
<dbReference type="Proteomes" id="UP001066276">
    <property type="component" value="Chromosome 2_1"/>
</dbReference>
<protein>
    <submittedName>
        <fullName evidence="1">Uncharacterized protein</fullName>
    </submittedName>
</protein>
<dbReference type="EMBL" id="JANPWB010000003">
    <property type="protein sequence ID" value="KAJ1198298.1"/>
    <property type="molecule type" value="Genomic_DNA"/>
</dbReference>
<gene>
    <name evidence="1" type="ORF">NDU88_002140</name>
</gene>
<sequence length="119" mass="13670">MPNQTTVYATEDFLIYTNEVSLLPIRAAEHGVRICLKSILHGCLITHPFLPSKISLYFERKQSVSATEGIRRRKRAARVSSRCQETRHAEICKTAEKNTLLWQRGRWKQRNRAKAGAGF</sequence>